<keyword evidence="2" id="KW-0479">Metal-binding</keyword>
<dbReference type="AlphaFoldDB" id="A0A8T1BXU9"/>
<evidence type="ECO:0000313" key="3">
    <source>
        <dbReference type="EMBL" id="KAG2909522.1"/>
    </source>
</evidence>
<name>A0A8T1BXU9_9STRA</name>
<dbReference type="Pfam" id="PF13359">
    <property type="entry name" value="DDE_Tnp_4"/>
    <property type="match status" value="1"/>
</dbReference>
<evidence type="ECO:0000313" key="4">
    <source>
        <dbReference type="Proteomes" id="UP000774804"/>
    </source>
</evidence>
<comment type="cofactor">
    <cofactor evidence="1">
        <name>a divalent metal cation</name>
        <dbReference type="ChEBI" id="CHEBI:60240"/>
    </cofactor>
</comment>
<reference evidence="3" key="1">
    <citation type="submission" date="2018-10" db="EMBL/GenBank/DDBJ databases">
        <title>Effector identification in a new, highly contiguous assembly of the strawberry crown rot pathogen Phytophthora cactorum.</title>
        <authorList>
            <person name="Armitage A.D."/>
            <person name="Nellist C.F."/>
            <person name="Bates H."/>
            <person name="Vickerstaff R.J."/>
            <person name="Harrison R.J."/>
        </authorList>
    </citation>
    <scope>NUCLEOTIDE SEQUENCE</scope>
    <source>
        <strain evidence="3">4032</strain>
    </source>
</reference>
<proteinExistence type="predicted"/>
<dbReference type="GO" id="GO:0046872">
    <property type="term" value="F:metal ion binding"/>
    <property type="evidence" value="ECO:0007669"/>
    <property type="project" value="UniProtKB-KW"/>
</dbReference>
<evidence type="ECO:0000256" key="1">
    <source>
        <dbReference type="ARBA" id="ARBA00001968"/>
    </source>
</evidence>
<evidence type="ECO:0000256" key="2">
    <source>
        <dbReference type="ARBA" id="ARBA00022723"/>
    </source>
</evidence>
<gene>
    <name evidence="3" type="ORF">PC115_g13225</name>
</gene>
<organism evidence="3 4">
    <name type="scientific">Phytophthora cactorum</name>
    <dbReference type="NCBI Taxonomy" id="29920"/>
    <lineage>
        <taxon>Eukaryota</taxon>
        <taxon>Sar</taxon>
        <taxon>Stramenopiles</taxon>
        <taxon>Oomycota</taxon>
        <taxon>Peronosporomycetes</taxon>
        <taxon>Peronosporales</taxon>
        <taxon>Peronosporaceae</taxon>
        <taxon>Phytophthora</taxon>
    </lineage>
</organism>
<comment type="caution">
    <text evidence="3">The sequence shown here is derived from an EMBL/GenBank/DDBJ whole genome shotgun (WGS) entry which is preliminary data.</text>
</comment>
<accession>A0A8T1BXU9</accession>
<sequence length="110" mass="12619">MLRESKLADSVVKHRDIFDGYVLYEDPAYGIQPVLVSGFKGARVSMKEKKFNKMMSSVWEAVEWQFGHLKTQFALIDYKKSLKIRLSPVGKYVLVSMLLLNCHCCHYGGN</sequence>
<protein>
    <submittedName>
        <fullName evidence="3">Uncharacterized protein</fullName>
    </submittedName>
</protein>
<dbReference type="EMBL" id="RCMI01000466">
    <property type="protein sequence ID" value="KAG2909522.1"/>
    <property type="molecule type" value="Genomic_DNA"/>
</dbReference>
<dbReference type="VEuPathDB" id="FungiDB:PC110_g17115"/>
<dbReference type="InterPro" id="IPR027806">
    <property type="entry name" value="HARBI1_dom"/>
</dbReference>
<dbReference type="Proteomes" id="UP000774804">
    <property type="component" value="Unassembled WGS sequence"/>
</dbReference>